<comment type="cofactor">
    <cofactor evidence="7">
        <name>[2Fe-2S] cluster</name>
        <dbReference type="ChEBI" id="CHEBI:190135"/>
    </cofactor>
</comment>
<dbReference type="GO" id="GO:0140647">
    <property type="term" value="P:P450-containing electron transport chain"/>
    <property type="evidence" value="ECO:0007669"/>
    <property type="project" value="InterPro"/>
</dbReference>
<evidence type="ECO:0000256" key="2">
    <source>
        <dbReference type="ARBA" id="ARBA00022714"/>
    </source>
</evidence>
<keyword evidence="2" id="KW-0001">2Fe-2S</keyword>
<dbReference type="Proteomes" id="UP000664904">
    <property type="component" value="Chromosome"/>
</dbReference>
<dbReference type="PANTHER" id="PTHR23426">
    <property type="entry name" value="FERREDOXIN/ADRENODOXIN"/>
    <property type="match status" value="1"/>
</dbReference>
<feature type="domain" description="2Fe-2S ferredoxin-type" evidence="8">
    <location>
        <begin position="2"/>
        <end position="105"/>
    </location>
</feature>
<keyword evidence="10" id="KW-1185">Reference proteome</keyword>
<dbReference type="GO" id="GO:0051537">
    <property type="term" value="F:2 iron, 2 sulfur cluster binding"/>
    <property type="evidence" value="ECO:0007669"/>
    <property type="project" value="UniProtKB-KW"/>
</dbReference>
<dbReference type="InterPro" id="IPR012675">
    <property type="entry name" value="Beta-grasp_dom_sf"/>
</dbReference>
<dbReference type="InterPro" id="IPR001041">
    <property type="entry name" value="2Fe-2S_ferredoxin-type"/>
</dbReference>
<dbReference type="Gene3D" id="3.10.20.30">
    <property type="match status" value="1"/>
</dbReference>
<proteinExistence type="inferred from homology"/>
<dbReference type="EMBL" id="CP072133">
    <property type="protein sequence ID" value="QTH72730.1"/>
    <property type="molecule type" value="Genomic_DNA"/>
</dbReference>
<dbReference type="SUPFAM" id="SSF54292">
    <property type="entry name" value="2Fe-2S ferredoxin-like"/>
    <property type="match status" value="1"/>
</dbReference>
<sequence>MPNIIVTDTEGQRSEVPIAVGEILMEVLNENDFEEIEGVCGGIRSCATCHVYVKEGWLDKLSDKHEEELELLSGLSTQQTNSRLSCQIQMTDALDGLELTIAPFED</sequence>
<keyword evidence="3" id="KW-0479">Metal-binding</keyword>
<protein>
    <submittedName>
        <fullName evidence="9">2Fe-2S iron-sulfur cluster binding domain-containing protein</fullName>
    </submittedName>
</protein>
<organism evidence="9 10">
    <name type="scientific">Pseudoalteromonas xiamenensis</name>
    <dbReference type="NCBI Taxonomy" id="882626"/>
    <lineage>
        <taxon>Bacteria</taxon>
        <taxon>Pseudomonadati</taxon>
        <taxon>Pseudomonadota</taxon>
        <taxon>Gammaproteobacteria</taxon>
        <taxon>Alteromonadales</taxon>
        <taxon>Pseudoalteromonadaceae</taxon>
        <taxon>Pseudoalteromonas</taxon>
    </lineage>
</organism>
<dbReference type="GO" id="GO:0009055">
    <property type="term" value="F:electron transfer activity"/>
    <property type="evidence" value="ECO:0007669"/>
    <property type="project" value="TreeGrafter"/>
</dbReference>
<dbReference type="PROSITE" id="PS51085">
    <property type="entry name" value="2FE2S_FER_2"/>
    <property type="match status" value="1"/>
</dbReference>
<evidence type="ECO:0000256" key="4">
    <source>
        <dbReference type="ARBA" id="ARBA00023004"/>
    </source>
</evidence>
<comment type="similarity">
    <text evidence="1">Belongs to the adrenodoxin/putidaredoxin family.</text>
</comment>
<evidence type="ECO:0000256" key="6">
    <source>
        <dbReference type="ARBA" id="ARBA00023075"/>
    </source>
</evidence>
<evidence type="ECO:0000256" key="7">
    <source>
        <dbReference type="ARBA" id="ARBA00034078"/>
    </source>
</evidence>
<keyword evidence="4" id="KW-0408">Iron</keyword>
<dbReference type="Pfam" id="PF00111">
    <property type="entry name" value="Fer2"/>
    <property type="match status" value="1"/>
</dbReference>
<dbReference type="CDD" id="cd00207">
    <property type="entry name" value="fer2"/>
    <property type="match status" value="1"/>
</dbReference>
<evidence type="ECO:0000259" key="8">
    <source>
        <dbReference type="PROSITE" id="PS51085"/>
    </source>
</evidence>
<dbReference type="KEGG" id="pxi:J5O05_08155"/>
<evidence type="ECO:0000256" key="5">
    <source>
        <dbReference type="ARBA" id="ARBA00023014"/>
    </source>
</evidence>
<keyword evidence="6" id="KW-0830">Ubiquinone</keyword>
<reference evidence="9" key="1">
    <citation type="submission" date="2021-03" db="EMBL/GenBank/DDBJ databases">
        <title>Complete Genome of Pseudoalteromonas xiamenensis STKMTI.2, a new potential marine bacterium producing anti-Vibrio compounds.</title>
        <authorList>
            <person name="Handayani D.P."/>
            <person name="Isnansetyo A."/>
            <person name="Istiqomah I."/>
            <person name="Jumina J."/>
        </authorList>
    </citation>
    <scope>NUCLEOTIDE SEQUENCE</scope>
    <source>
        <strain evidence="9">STKMTI.2</strain>
    </source>
</reference>
<keyword evidence="5" id="KW-0411">Iron-sulfur</keyword>
<dbReference type="PRINTS" id="PR00355">
    <property type="entry name" value="ADRENODOXIN"/>
</dbReference>
<dbReference type="AlphaFoldDB" id="A0A975HNZ5"/>
<evidence type="ECO:0000313" key="10">
    <source>
        <dbReference type="Proteomes" id="UP000664904"/>
    </source>
</evidence>
<dbReference type="PANTHER" id="PTHR23426:SF65">
    <property type="entry name" value="FERREDOXIN-2, MITOCHONDRIAL"/>
    <property type="match status" value="1"/>
</dbReference>
<dbReference type="GO" id="GO:0046872">
    <property type="term" value="F:metal ion binding"/>
    <property type="evidence" value="ECO:0007669"/>
    <property type="project" value="UniProtKB-KW"/>
</dbReference>
<evidence type="ECO:0000313" key="9">
    <source>
        <dbReference type="EMBL" id="QTH72730.1"/>
    </source>
</evidence>
<gene>
    <name evidence="9" type="ORF">J5O05_08155</name>
</gene>
<dbReference type="InterPro" id="IPR001055">
    <property type="entry name" value="Adrenodoxin-like"/>
</dbReference>
<dbReference type="InterPro" id="IPR036010">
    <property type="entry name" value="2Fe-2S_ferredoxin-like_sf"/>
</dbReference>
<accession>A0A975HNZ5</accession>
<evidence type="ECO:0000256" key="1">
    <source>
        <dbReference type="ARBA" id="ARBA00010914"/>
    </source>
</evidence>
<dbReference type="RefSeq" id="WP_208844353.1">
    <property type="nucleotide sequence ID" value="NZ_CP072133.1"/>
</dbReference>
<name>A0A975HNZ5_9GAMM</name>
<evidence type="ECO:0000256" key="3">
    <source>
        <dbReference type="ARBA" id="ARBA00022723"/>
    </source>
</evidence>